<feature type="domain" description="tRNA(Ile)-lysidine/2-thiocytidine synthase N-terminal" evidence="7">
    <location>
        <begin position="28"/>
        <end position="205"/>
    </location>
</feature>
<dbReference type="EMBL" id="JACICY010000002">
    <property type="protein sequence ID" value="MBB3859821.1"/>
    <property type="molecule type" value="Genomic_DNA"/>
</dbReference>
<dbReference type="InterPro" id="IPR012795">
    <property type="entry name" value="tRNA_Ile_lys_synt_N"/>
</dbReference>
<reference evidence="8 9" key="1">
    <citation type="submission" date="2020-08" db="EMBL/GenBank/DDBJ databases">
        <title>Genomic Encyclopedia of Type Strains, Phase IV (KMG-IV): sequencing the most valuable type-strain genomes for metagenomic binning, comparative biology and taxonomic classification.</title>
        <authorList>
            <person name="Goeker M."/>
        </authorList>
    </citation>
    <scope>NUCLEOTIDE SEQUENCE [LARGE SCALE GENOMIC DNA]</scope>
    <source>
        <strain evidence="8 9">DSM 14552</strain>
    </source>
</reference>
<dbReference type="NCBIfam" id="TIGR02432">
    <property type="entry name" value="lysidine_TilS_N"/>
    <property type="match status" value="1"/>
</dbReference>
<comment type="function">
    <text evidence="6">Ligates lysine onto the cytidine present at position 34 of the AUA codon-specific tRNA(Ile) that contains the anticodon CAU, in an ATP-dependent manner. Cytidine is converted to lysidine, thus changing the amino acid specificity of the tRNA from methionine to isoleucine.</text>
</comment>
<dbReference type="HAMAP" id="MF_01161">
    <property type="entry name" value="tRNA_Ile_lys_synt"/>
    <property type="match status" value="1"/>
</dbReference>
<dbReference type="GO" id="GO:0005524">
    <property type="term" value="F:ATP binding"/>
    <property type="evidence" value="ECO:0007669"/>
    <property type="project" value="UniProtKB-UniRule"/>
</dbReference>
<dbReference type="Proteomes" id="UP000562395">
    <property type="component" value="Unassembled WGS sequence"/>
</dbReference>
<evidence type="ECO:0000256" key="1">
    <source>
        <dbReference type="ARBA" id="ARBA00022598"/>
    </source>
</evidence>
<comment type="catalytic activity">
    <reaction evidence="5 6">
        <text>cytidine(34) in tRNA(Ile2) + L-lysine + ATP = lysidine(34) in tRNA(Ile2) + AMP + diphosphate + H(+)</text>
        <dbReference type="Rhea" id="RHEA:43744"/>
        <dbReference type="Rhea" id="RHEA-COMP:10625"/>
        <dbReference type="Rhea" id="RHEA-COMP:10670"/>
        <dbReference type="ChEBI" id="CHEBI:15378"/>
        <dbReference type="ChEBI" id="CHEBI:30616"/>
        <dbReference type="ChEBI" id="CHEBI:32551"/>
        <dbReference type="ChEBI" id="CHEBI:33019"/>
        <dbReference type="ChEBI" id="CHEBI:82748"/>
        <dbReference type="ChEBI" id="CHEBI:83665"/>
        <dbReference type="ChEBI" id="CHEBI:456215"/>
        <dbReference type="EC" id="6.3.4.19"/>
    </reaction>
</comment>
<dbReference type="InterPro" id="IPR014729">
    <property type="entry name" value="Rossmann-like_a/b/a_fold"/>
</dbReference>
<dbReference type="CDD" id="cd01992">
    <property type="entry name" value="TilS_N"/>
    <property type="match status" value="1"/>
</dbReference>
<dbReference type="Pfam" id="PF01171">
    <property type="entry name" value="ATP_bind_3"/>
    <property type="match status" value="1"/>
</dbReference>
<comment type="similarity">
    <text evidence="6">Belongs to the tRNA(Ile)-lysidine synthase family.</text>
</comment>
<comment type="caution">
    <text evidence="8">The sequence shown here is derived from an EMBL/GenBank/DDBJ whole genome shotgun (WGS) entry which is preliminary data.</text>
</comment>
<dbReference type="SUPFAM" id="SSF52402">
    <property type="entry name" value="Adenine nucleotide alpha hydrolases-like"/>
    <property type="match status" value="1"/>
</dbReference>
<dbReference type="PANTHER" id="PTHR43033">
    <property type="entry name" value="TRNA(ILE)-LYSIDINE SYNTHASE-RELATED"/>
    <property type="match status" value="1"/>
</dbReference>
<sequence length="325" mass="34441">MGGAYDSLTPAASRFAQGWQALAPSGQVGLAVSGGPDSLALLLLVHEVAPRNFSVATVDHGLRPEAAAEAATVADLCDARGIEHSTLTLAMAKGSGVQERARTARYAALAAWARAANLSAIVTAHHADDQAETMVMRLNRGAGVRGLAGMRPVATVPGDPTLALLRPLLAWRRDELLEVVRAQGLKPADDPSNRDQHYERVRIRDALTSSEAFDPKGFAASAAWLADADIALDWAVERLWAGVVASGEGCTWEPPSGLPQTLALRVLERLFATFRTTPPRGPDLTRLLETLRAGGVGTLAGVKADARIGPWRFTRAPARTSKRST</sequence>
<proteinExistence type="inferred from homology"/>
<protein>
    <recommendedName>
        <fullName evidence="6">tRNA(Ile)-lysidine synthase</fullName>
        <ecNumber evidence="6">6.3.4.19</ecNumber>
    </recommendedName>
    <alternativeName>
        <fullName evidence="6">tRNA(Ile)-2-lysyl-cytidine synthase</fullName>
    </alternativeName>
    <alternativeName>
        <fullName evidence="6">tRNA(Ile)-lysidine synthetase</fullName>
    </alternativeName>
</protein>
<evidence type="ECO:0000256" key="3">
    <source>
        <dbReference type="ARBA" id="ARBA00022741"/>
    </source>
</evidence>
<dbReference type="EC" id="6.3.4.19" evidence="6"/>
<dbReference type="AlphaFoldDB" id="A0A7W5ZTS8"/>
<evidence type="ECO:0000313" key="8">
    <source>
        <dbReference type="EMBL" id="MBB3859821.1"/>
    </source>
</evidence>
<feature type="binding site" evidence="6">
    <location>
        <begin position="33"/>
        <end position="38"/>
    </location>
    <ligand>
        <name>ATP</name>
        <dbReference type="ChEBI" id="CHEBI:30616"/>
    </ligand>
</feature>
<dbReference type="Gene3D" id="3.40.50.620">
    <property type="entry name" value="HUPs"/>
    <property type="match status" value="1"/>
</dbReference>
<evidence type="ECO:0000256" key="6">
    <source>
        <dbReference type="HAMAP-Rule" id="MF_01161"/>
    </source>
</evidence>
<dbReference type="GO" id="GO:0005737">
    <property type="term" value="C:cytoplasm"/>
    <property type="evidence" value="ECO:0007669"/>
    <property type="project" value="UniProtKB-SubCell"/>
</dbReference>
<comment type="domain">
    <text evidence="6">The N-terminal region contains the highly conserved SGGXDS motif, predicted to be a P-loop motif involved in ATP binding.</text>
</comment>
<evidence type="ECO:0000256" key="4">
    <source>
        <dbReference type="ARBA" id="ARBA00022840"/>
    </source>
</evidence>
<dbReference type="GO" id="GO:0032267">
    <property type="term" value="F:tRNA(Ile)-lysidine synthase activity"/>
    <property type="evidence" value="ECO:0007669"/>
    <property type="project" value="UniProtKB-EC"/>
</dbReference>
<comment type="subcellular location">
    <subcellularLocation>
        <location evidence="6">Cytoplasm</location>
    </subcellularLocation>
</comment>
<dbReference type="GO" id="GO:0006400">
    <property type="term" value="P:tRNA modification"/>
    <property type="evidence" value="ECO:0007669"/>
    <property type="project" value="UniProtKB-UniRule"/>
</dbReference>
<gene>
    <name evidence="6" type="primary">tilS</name>
    <name evidence="8" type="ORF">GGQ88_001082</name>
</gene>
<keyword evidence="1 6" id="KW-0436">Ligase</keyword>
<keyword evidence="6" id="KW-0963">Cytoplasm</keyword>
<evidence type="ECO:0000259" key="7">
    <source>
        <dbReference type="Pfam" id="PF01171"/>
    </source>
</evidence>
<evidence type="ECO:0000256" key="2">
    <source>
        <dbReference type="ARBA" id="ARBA00022694"/>
    </source>
</evidence>
<dbReference type="RefSeq" id="WP_183612100.1">
    <property type="nucleotide sequence ID" value="NZ_JACICY010000002.1"/>
</dbReference>
<keyword evidence="2 6" id="KW-0819">tRNA processing</keyword>
<dbReference type="InterPro" id="IPR012094">
    <property type="entry name" value="tRNA_Ile_lys_synt"/>
</dbReference>
<evidence type="ECO:0000256" key="5">
    <source>
        <dbReference type="ARBA" id="ARBA00048539"/>
    </source>
</evidence>
<keyword evidence="3 6" id="KW-0547">Nucleotide-binding</keyword>
<dbReference type="PANTHER" id="PTHR43033:SF1">
    <property type="entry name" value="TRNA(ILE)-LYSIDINE SYNTHASE-RELATED"/>
    <property type="match status" value="1"/>
</dbReference>
<organism evidence="8 9">
    <name type="scientific">Novosphingobium hassiacum</name>
    <dbReference type="NCBI Taxonomy" id="173676"/>
    <lineage>
        <taxon>Bacteria</taxon>
        <taxon>Pseudomonadati</taxon>
        <taxon>Pseudomonadota</taxon>
        <taxon>Alphaproteobacteria</taxon>
        <taxon>Sphingomonadales</taxon>
        <taxon>Sphingomonadaceae</taxon>
        <taxon>Novosphingobium</taxon>
    </lineage>
</organism>
<evidence type="ECO:0000313" key="9">
    <source>
        <dbReference type="Proteomes" id="UP000562395"/>
    </source>
</evidence>
<accession>A0A7W5ZTS8</accession>
<keyword evidence="9" id="KW-1185">Reference proteome</keyword>
<dbReference type="InterPro" id="IPR011063">
    <property type="entry name" value="TilS/TtcA_N"/>
</dbReference>
<keyword evidence="4 6" id="KW-0067">ATP-binding</keyword>
<name>A0A7W5ZTS8_9SPHN</name>